<dbReference type="AlphaFoldDB" id="A0A918VZ68"/>
<comment type="caution">
    <text evidence="1">The sequence shown here is derived from an EMBL/GenBank/DDBJ whole genome shotgun (WGS) entry which is preliminary data.</text>
</comment>
<dbReference type="InterPro" id="IPR046155">
    <property type="entry name" value="DUF6157"/>
</dbReference>
<name>A0A918VZ68_9HYPH</name>
<gene>
    <name evidence="1" type="ORF">GCM10007989_36000</name>
</gene>
<organism evidence="1 2">
    <name type="scientific">Devosia pacifica</name>
    <dbReference type="NCBI Taxonomy" id="1335967"/>
    <lineage>
        <taxon>Bacteria</taxon>
        <taxon>Pseudomonadati</taxon>
        <taxon>Pseudomonadota</taxon>
        <taxon>Alphaproteobacteria</taxon>
        <taxon>Hyphomicrobiales</taxon>
        <taxon>Devosiaceae</taxon>
        <taxon>Devosia</taxon>
    </lineage>
</organism>
<dbReference type="RefSeq" id="WP_189427176.1">
    <property type="nucleotide sequence ID" value="NZ_BMZE01000004.1"/>
</dbReference>
<reference evidence="1" key="2">
    <citation type="submission" date="2020-09" db="EMBL/GenBank/DDBJ databases">
        <authorList>
            <person name="Sun Q."/>
            <person name="Kim S."/>
        </authorList>
    </citation>
    <scope>NUCLEOTIDE SEQUENCE</scope>
    <source>
        <strain evidence="1">KCTC 32437</strain>
    </source>
</reference>
<evidence type="ECO:0000313" key="1">
    <source>
        <dbReference type="EMBL" id="GHA36676.1"/>
    </source>
</evidence>
<accession>A0A918VZ68</accession>
<evidence type="ECO:0000313" key="2">
    <source>
        <dbReference type="Proteomes" id="UP000646579"/>
    </source>
</evidence>
<protein>
    <submittedName>
        <fullName evidence="1">Uncharacterized protein</fullName>
    </submittedName>
</protein>
<dbReference type="EMBL" id="BMZE01000004">
    <property type="protein sequence ID" value="GHA36676.1"/>
    <property type="molecule type" value="Genomic_DNA"/>
</dbReference>
<proteinExistence type="predicted"/>
<sequence>MAHTTNYFNTVILPAEDSASVAKIPAKPDSVAGLQFGMLVGNPYQHTSDDVLSAVAAVRNGIPEAERDAYRQIFFSKGQPCFRASPLTKTHGWAVHADAQGRMALVDPASGILEDLTKDAGTKVLMAMRTKRA</sequence>
<dbReference type="Pfam" id="PF19654">
    <property type="entry name" value="DUF6157"/>
    <property type="match status" value="1"/>
</dbReference>
<reference evidence="1" key="1">
    <citation type="journal article" date="2014" name="Int. J. Syst. Evol. Microbiol.">
        <title>Complete genome sequence of Corynebacterium casei LMG S-19264T (=DSM 44701T), isolated from a smear-ripened cheese.</title>
        <authorList>
            <consortium name="US DOE Joint Genome Institute (JGI-PGF)"/>
            <person name="Walter F."/>
            <person name="Albersmeier A."/>
            <person name="Kalinowski J."/>
            <person name="Ruckert C."/>
        </authorList>
    </citation>
    <scope>NUCLEOTIDE SEQUENCE</scope>
    <source>
        <strain evidence="1">KCTC 32437</strain>
    </source>
</reference>
<keyword evidence="2" id="KW-1185">Reference proteome</keyword>
<dbReference type="Proteomes" id="UP000646579">
    <property type="component" value="Unassembled WGS sequence"/>
</dbReference>